<feature type="region of interest" description="Disordered" evidence="1">
    <location>
        <begin position="620"/>
        <end position="672"/>
    </location>
</feature>
<proteinExistence type="predicted"/>
<feature type="compositionally biased region" description="Low complexity" evidence="1">
    <location>
        <begin position="646"/>
        <end position="663"/>
    </location>
</feature>
<organism evidence="2 3">
    <name type="scientific">Devosia neptuniae</name>
    <dbReference type="NCBI Taxonomy" id="191302"/>
    <lineage>
        <taxon>Bacteria</taxon>
        <taxon>Pseudomonadati</taxon>
        <taxon>Pseudomonadota</taxon>
        <taxon>Alphaproteobacteria</taxon>
        <taxon>Hyphomicrobiales</taxon>
        <taxon>Devosiaceae</taxon>
        <taxon>Devosia</taxon>
    </lineage>
</organism>
<dbReference type="RefSeq" id="WP_262168618.1">
    <property type="nucleotide sequence ID" value="NZ_CP104965.1"/>
</dbReference>
<evidence type="ECO:0008006" key="4">
    <source>
        <dbReference type="Google" id="ProtNLM"/>
    </source>
</evidence>
<protein>
    <recommendedName>
        <fullName evidence="4">Portal protein</fullName>
    </recommendedName>
</protein>
<keyword evidence="3" id="KW-1185">Reference proteome</keyword>
<sequence>MAETDVDDIDDAEGVDGAALAADAKSATGWLNLITESEAYFRDWNERCDNIDKLYANLSKLANTARDREMSLFWANLQTLQPSIYSRPPVPVIMPRFQDRRPIPRMSSELLERSVTVSFETGHLDRTMKLVRNDLARLGRGVLWPRYETKDEAGKGKKVCVDFKFRRDFVHDMARCWAEVGWVAGAGYLTKKEMRKRFLKHSGDVYQSATYSTRKDVNGDKLGRRLTAKVWELWSKTENKVVWVTEGCDKVLDEAKPHLTLDDFFPCPEPAYGTRQPESLVPVPDVMQYRDQLEEINELTARMAALSEAVKVRGFYPSGAGELGDAIEAAVKAASDNVVLIPISNWAATGDGAAKDFIVWWPIDQIVSTIAQLIKLRQQLIQDVYEVSGISDILRGATNPNETLGAQELKAQTGSVRIRDRQDEMVRVSRDVTRIHAEIMAEEFDSTTLLDMAQMQMPTDADVAKQVKALEDQAKRMKAAVDAEMAKPETQAMAQQNPEEAQKAIEEAMQKGKAILDQVNQLKATVTIDQVMKLLKDQRLRPFVLDIETDSTIVPDENAQKQRATEYITSMTGLFAQLVPAVQQVPQIAPVAGQMINYINGVFRTGRQFAQVIEEFTDQMKGMASQPKGPPPEQVKQDAEAKAAEAKAQIEATTAQADAQKTAAEAERTHVENAERMQALQSKQQREALELQIKEQEAADASRARNQDIADKAALAELQRVAQKEKHDQEMEKGSMELAILQAKVPLAEATAAAGH</sequence>
<accession>A0ABY6CCF1</accession>
<evidence type="ECO:0000256" key="1">
    <source>
        <dbReference type="SAM" id="MobiDB-lite"/>
    </source>
</evidence>
<evidence type="ECO:0000313" key="2">
    <source>
        <dbReference type="EMBL" id="UXN69918.1"/>
    </source>
</evidence>
<name>A0ABY6CCF1_9HYPH</name>
<gene>
    <name evidence="2" type="ORF">N8A98_22365</name>
</gene>
<feature type="compositionally biased region" description="Basic and acidic residues" evidence="1">
    <location>
        <begin position="635"/>
        <end position="645"/>
    </location>
</feature>
<dbReference type="Proteomes" id="UP001061862">
    <property type="component" value="Chromosome"/>
</dbReference>
<evidence type="ECO:0000313" key="3">
    <source>
        <dbReference type="Proteomes" id="UP001061862"/>
    </source>
</evidence>
<reference evidence="2 3" key="1">
    <citation type="submission" date="2022-09" db="EMBL/GenBank/DDBJ databases">
        <title>Interaction between co-microsymbionts with complementary sets of symbiotic genes in legume-rhizobium systems.</title>
        <authorList>
            <person name="Safronova V."/>
            <person name="Sazanova A."/>
            <person name="Afonin A."/>
            <person name="Chirak E."/>
        </authorList>
    </citation>
    <scope>NUCLEOTIDE SEQUENCE [LARGE SCALE GENOMIC DNA]</scope>
    <source>
        <strain evidence="2 3">A18/4-1</strain>
    </source>
</reference>
<dbReference type="EMBL" id="CP104965">
    <property type="protein sequence ID" value="UXN69918.1"/>
    <property type="molecule type" value="Genomic_DNA"/>
</dbReference>